<protein>
    <recommendedName>
        <fullName evidence="7">Elongation factor G, mitochondrial</fullName>
        <shortName evidence="7">EF-Gmt</shortName>
    </recommendedName>
    <alternativeName>
        <fullName evidence="7">Elongation factor G 1, mitochondrial</fullName>
        <shortName evidence="7">mEF-G 1</shortName>
    </alternativeName>
    <alternativeName>
        <fullName evidence="7">Elongation factor G1</fullName>
    </alternativeName>
</protein>
<dbReference type="CDD" id="cd03713">
    <property type="entry name" value="EFG_mtEFG_C"/>
    <property type="match status" value="1"/>
</dbReference>
<dbReference type="FunFam" id="3.30.70.240:FF:000001">
    <property type="entry name" value="Elongation factor G"/>
    <property type="match status" value="1"/>
</dbReference>
<keyword evidence="7" id="KW-0496">Mitochondrion</keyword>
<dbReference type="InterPro" id="IPR009000">
    <property type="entry name" value="Transl_B-barrel_sf"/>
</dbReference>
<keyword evidence="10" id="KW-1185">Reference proteome</keyword>
<comment type="function">
    <text evidence="7">Mitochondrial GTPase that catalyzes the GTP-dependent ribosomal translocation step during translation elongation. During this step, the ribosome changes from the pre-translocational (PRE) to the post-translocational (POST) state as the newly formed A-site-bound peptidyl-tRNA and P-site-bound deacylated tRNA move to the P and E sites, respectively. Catalyzes the coordinated movement of the two tRNA molecules, the mRNA and conformational changes in the ribosome.</text>
</comment>
<dbReference type="InterPro" id="IPR035647">
    <property type="entry name" value="EFG_III/V"/>
</dbReference>
<dbReference type="CDD" id="cd01886">
    <property type="entry name" value="EF-G"/>
    <property type="match status" value="1"/>
</dbReference>
<keyword evidence="6 7" id="KW-0342">GTP-binding</keyword>
<dbReference type="InterPro" id="IPR014721">
    <property type="entry name" value="Ribsml_uS5_D2-typ_fold_subgr"/>
</dbReference>
<name>A0A7G2C3H1_9TRYP</name>
<dbReference type="EMBL" id="LR877147">
    <property type="protein sequence ID" value="CAD2214139.1"/>
    <property type="molecule type" value="Genomic_DNA"/>
</dbReference>
<evidence type="ECO:0000256" key="3">
    <source>
        <dbReference type="ARBA" id="ARBA00022741"/>
    </source>
</evidence>
<dbReference type="GO" id="GO:0070125">
    <property type="term" value="P:mitochondrial translational elongation"/>
    <property type="evidence" value="ECO:0007669"/>
    <property type="project" value="UniProtKB-UniRule"/>
</dbReference>
<comment type="pathway">
    <text evidence="7">Protein biosynthesis; polypeptide chain elongation.</text>
</comment>
<dbReference type="FunFam" id="2.40.30.10:FF:000175">
    <property type="entry name" value="Elongation factor G, mitochondrial"/>
    <property type="match status" value="1"/>
</dbReference>
<dbReference type="SUPFAM" id="SSF52540">
    <property type="entry name" value="P-loop containing nucleoside triphosphate hydrolases"/>
    <property type="match status" value="1"/>
</dbReference>
<proteinExistence type="inferred from homology"/>
<feature type="domain" description="Tr-type G" evidence="8">
    <location>
        <begin position="28"/>
        <end position="305"/>
    </location>
</feature>
<dbReference type="PROSITE" id="PS51722">
    <property type="entry name" value="G_TR_2"/>
    <property type="match status" value="1"/>
</dbReference>
<dbReference type="Gene3D" id="3.30.70.870">
    <property type="entry name" value="Elongation Factor G (Translational Gtpase), domain 3"/>
    <property type="match status" value="1"/>
</dbReference>
<dbReference type="InterPro" id="IPR009022">
    <property type="entry name" value="EFG_III"/>
</dbReference>
<dbReference type="InterPro" id="IPR000795">
    <property type="entry name" value="T_Tr_GTP-bd_dom"/>
</dbReference>
<dbReference type="PRINTS" id="PR00315">
    <property type="entry name" value="ELONGATNFCT"/>
</dbReference>
<dbReference type="InterPro" id="IPR005517">
    <property type="entry name" value="Transl_elong_EFG/EF2_IV"/>
</dbReference>
<evidence type="ECO:0000313" key="9">
    <source>
        <dbReference type="EMBL" id="CAD2214139.1"/>
    </source>
</evidence>
<accession>A0A7G2C3H1</accession>
<gene>
    <name evidence="9" type="ORF">ADEAN_000158300</name>
</gene>
<dbReference type="PROSITE" id="PS00301">
    <property type="entry name" value="G_TR_1"/>
    <property type="match status" value="1"/>
</dbReference>
<dbReference type="PANTHER" id="PTHR43636">
    <property type="entry name" value="ELONGATION FACTOR G, MITOCHONDRIAL"/>
    <property type="match status" value="1"/>
</dbReference>
<evidence type="ECO:0000256" key="1">
    <source>
        <dbReference type="ARBA" id="ARBA00004173"/>
    </source>
</evidence>
<dbReference type="SMART" id="SM00889">
    <property type="entry name" value="EFG_IV"/>
    <property type="match status" value="1"/>
</dbReference>
<dbReference type="SUPFAM" id="SSF54980">
    <property type="entry name" value="EF-G C-terminal domain-like"/>
    <property type="match status" value="2"/>
</dbReference>
<dbReference type="Gene3D" id="3.30.70.240">
    <property type="match status" value="1"/>
</dbReference>
<dbReference type="UniPathway" id="UPA00345"/>
<evidence type="ECO:0000256" key="5">
    <source>
        <dbReference type="ARBA" id="ARBA00022917"/>
    </source>
</evidence>
<organism evidence="9 10">
    <name type="scientific">Angomonas deanei</name>
    <dbReference type="NCBI Taxonomy" id="59799"/>
    <lineage>
        <taxon>Eukaryota</taxon>
        <taxon>Discoba</taxon>
        <taxon>Euglenozoa</taxon>
        <taxon>Kinetoplastea</taxon>
        <taxon>Metakinetoplastina</taxon>
        <taxon>Trypanosomatida</taxon>
        <taxon>Trypanosomatidae</taxon>
        <taxon>Strigomonadinae</taxon>
        <taxon>Angomonas</taxon>
    </lineage>
</organism>
<dbReference type="InterPro" id="IPR020568">
    <property type="entry name" value="Ribosomal_Su5_D2-typ_SF"/>
</dbReference>
<dbReference type="InterPro" id="IPR004540">
    <property type="entry name" value="Transl_elong_EFG/EF2"/>
</dbReference>
<dbReference type="Gene3D" id="3.30.230.10">
    <property type="match status" value="1"/>
</dbReference>
<dbReference type="InterPro" id="IPR005225">
    <property type="entry name" value="Small_GTP-bd"/>
</dbReference>
<sequence length="747" mass="84695">MFRSTLPFRAFRAGRPLYATAAFLEHIKNVRNIGISAHIDSGKTTISERILFYSGRIQKIHEVKGSGDVGATMDSMELEKERGITIRSAATQCRWKNTIINVIDTPGHVDFTIEVERALRVLDGAILLMCAVAGVQSQTLTVDRQMKRYGVPRICFINKMDRDNANPQRAVRMARERLGLNMAFIQLNMGTAQDFEGVVDVIEQRAVYFDGTFGEKIRYEEVPSYMKEEVENARKELIAKLAECDEVIEEIFLNDETPTVEQIHDAIRRATIANKFVPVMMGTAYRNKGVQLLMDAVALYLPSPIERKNTGFAVKRVKDEEGNTSVVKEKEIELLTDDEKPLVALIFKLEETAKTGLSNYVRVYQGKMRKEHLMNIRTGKNFLPPKLVRMHADSAESIDEVRAGDICAIQGEIDASSGDTVMKAGPQAGSTLFSCEDMYVPPRVISAAVKLKDERDAGKLRERMNAFMREDPTFSFYRNTETNEEIVEGMGELHLDIYMERMRREYGLQVELGKPTVNYREVITERQEFDFVFKRQSGGAGQWAHLKGYVEPLPIDMTVEKGVKNRATAKCSNGDIREGLQKSVIKQLERKIFVKGELMNAPVWGVHFHLNGGAMHEVDSNDNAFKNATQELWETLLPKLKPTLVEPYMEVEMTVPAANMTDVATEFAKREGIVTETVVDGPDATIRGETALDTMFGFISDLRRLTKGQGDFSMQFREYRTMQPYKAQMRMDERNKELGRDLYKLID</sequence>
<dbReference type="InterPro" id="IPR041095">
    <property type="entry name" value="EFG_II"/>
</dbReference>
<dbReference type="Gene3D" id="3.40.50.300">
    <property type="entry name" value="P-loop containing nucleotide triphosphate hydrolases"/>
    <property type="match status" value="1"/>
</dbReference>
<evidence type="ECO:0000256" key="2">
    <source>
        <dbReference type="ARBA" id="ARBA00005870"/>
    </source>
</evidence>
<dbReference type="InterPro" id="IPR000640">
    <property type="entry name" value="EFG_V-like"/>
</dbReference>
<dbReference type="Pfam" id="PF14492">
    <property type="entry name" value="EFG_III"/>
    <property type="match status" value="1"/>
</dbReference>
<dbReference type="InterPro" id="IPR027417">
    <property type="entry name" value="P-loop_NTPase"/>
</dbReference>
<feature type="binding site" evidence="7">
    <location>
        <begin position="104"/>
        <end position="108"/>
    </location>
    <ligand>
        <name>GTP</name>
        <dbReference type="ChEBI" id="CHEBI:37565"/>
    </ligand>
</feature>
<dbReference type="HAMAP" id="MF_00054_B">
    <property type="entry name" value="EF_G_EF_2_B"/>
    <property type="match status" value="1"/>
</dbReference>
<dbReference type="CDD" id="cd16262">
    <property type="entry name" value="EFG_III"/>
    <property type="match status" value="1"/>
</dbReference>
<keyword evidence="4 7" id="KW-0251">Elongation factor</keyword>
<evidence type="ECO:0000256" key="7">
    <source>
        <dbReference type="HAMAP-Rule" id="MF_03061"/>
    </source>
</evidence>
<evidence type="ECO:0000259" key="8">
    <source>
        <dbReference type="PROSITE" id="PS51722"/>
    </source>
</evidence>
<reference evidence="9 10" key="1">
    <citation type="submission" date="2020-08" db="EMBL/GenBank/DDBJ databases">
        <authorList>
            <person name="Newling K."/>
            <person name="Davey J."/>
            <person name="Forrester S."/>
        </authorList>
    </citation>
    <scope>NUCLEOTIDE SEQUENCE [LARGE SCALE GENOMIC DNA]</scope>
    <source>
        <strain evidence="10">Crithidia deanei Carvalho (ATCC PRA-265)</strain>
    </source>
</reference>
<feature type="binding site" evidence="7">
    <location>
        <begin position="37"/>
        <end position="44"/>
    </location>
    <ligand>
        <name>GTP</name>
        <dbReference type="ChEBI" id="CHEBI:37565"/>
    </ligand>
</feature>
<comment type="subcellular location">
    <subcellularLocation>
        <location evidence="1 7">Mitochondrion</location>
    </subcellularLocation>
</comment>
<dbReference type="InterPro" id="IPR053905">
    <property type="entry name" value="EF-G-like_DII"/>
</dbReference>
<dbReference type="GO" id="GO:0005739">
    <property type="term" value="C:mitochondrion"/>
    <property type="evidence" value="ECO:0007669"/>
    <property type="project" value="UniProtKB-SubCell"/>
</dbReference>
<dbReference type="SMART" id="SM00838">
    <property type="entry name" value="EFG_C"/>
    <property type="match status" value="1"/>
</dbReference>
<comment type="similarity">
    <text evidence="2">Belongs to the TRAFAC class translation factor GTPase superfamily. Classic translation factor GTPase family. EF-G/EF-2 subfamily.</text>
</comment>
<dbReference type="FunFam" id="3.40.50.300:FF:000029">
    <property type="entry name" value="Elongation factor G"/>
    <property type="match status" value="1"/>
</dbReference>
<dbReference type="Pfam" id="PF22042">
    <property type="entry name" value="EF-G_D2"/>
    <property type="match status" value="1"/>
</dbReference>
<comment type="similarity">
    <text evidence="7">Belongs to the GTP-binding elongation factor family. EF-G/EF-2 subfamily.</text>
</comment>
<dbReference type="NCBIfam" id="TIGR00231">
    <property type="entry name" value="small_GTP"/>
    <property type="match status" value="1"/>
</dbReference>
<evidence type="ECO:0000256" key="4">
    <source>
        <dbReference type="ARBA" id="ARBA00022768"/>
    </source>
</evidence>
<dbReference type="SUPFAM" id="SSF50447">
    <property type="entry name" value="Translation proteins"/>
    <property type="match status" value="1"/>
</dbReference>
<dbReference type="AlphaFoldDB" id="A0A7G2C3H1"/>
<dbReference type="GO" id="GO:0003746">
    <property type="term" value="F:translation elongation factor activity"/>
    <property type="evidence" value="ECO:0007669"/>
    <property type="project" value="UniProtKB-UniRule"/>
</dbReference>
<dbReference type="InterPro" id="IPR035649">
    <property type="entry name" value="EFG_V"/>
</dbReference>
<dbReference type="Gene3D" id="2.40.30.10">
    <property type="entry name" value="Translation factors"/>
    <property type="match status" value="1"/>
</dbReference>
<dbReference type="GO" id="GO:0003924">
    <property type="term" value="F:GTPase activity"/>
    <property type="evidence" value="ECO:0007669"/>
    <property type="project" value="UniProtKB-UniRule"/>
</dbReference>
<dbReference type="Pfam" id="PF00679">
    <property type="entry name" value="EFG_C"/>
    <property type="match status" value="1"/>
</dbReference>
<dbReference type="Pfam" id="PF00009">
    <property type="entry name" value="GTP_EFTU"/>
    <property type="match status" value="1"/>
</dbReference>
<dbReference type="VEuPathDB" id="TriTrypDB:ADEAN_000158300"/>
<evidence type="ECO:0000256" key="6">
    <source>
        <dbReference type="ARBA" id="ARBA00023134"/>
    </source>
</evidence>
<dbReference type="GO" id="GO:0005525">
    <property type="term" value="F:GTP binding"/>
    <property type="evidence" value="ECO:0007669"/>
    <property type="project" value="UniProtKB-UniRule"/>
</dbReference>
<dbReference type="SUPFAM" id="SSF54211">
    <property type="entry name" value="Ribosomal protein S5 domain 2-like"/>
    <property type="match status" value="1"/>
</dbReference>
<evidence type="ECO:0000313" key="10">
    <source>
        <dbReference type="Proteomes" id="UP000515908"/>
    </source>
</evidence>
<dbReference type="InterPro" id="IPR031157">
    <property type="entry name" value="G_TR_CS"/>
</dbReference>
<dbReference type="PANTHER" id="PTHR43636:SF2">
    <property type="entry name" value="ELONGATION FACTOR G, MITOCHONDRIAL"/>
    <property type="match status" value="1"/>
</dbReference>
<keyword evidence="5 7" id="KW-0648">Protein biosynthesis</keyword>
<dbReference type="Proteomes" id="UP000515908">
    <property type="component" value="Chromosome 03"/>
</dbReference>
<dbReference type="NCBIfam" id="TIGR00484">
    <property type="entry name" value="EF-G"/>
    <property type="match status" value="1"/>
</dbReference>
<keyword evidence="3 7" id="KW-0547">Nucleotide-binding</keyword>
<dbReference type="Pfam" id="PF03764">
    <property type="entry name" value="EFG_IV"/>
    <property type="match status" value="1"/>
</dbReference>
<feature type="binding site" evidence="7">
    <location>
        <begin position="158"/>
        <end position="161"/>
    </location>
    <ligand>
        <name>GTP</name>
        <dbReference type="ChEBI" id="CHEBI:37565"/>
    </ligand>
</feature>